<organism evidence="3 4">
    <name type="scientific">Drechslerella dactyloides</name>
    <name type="common">Nematode-trapping fungus</name>
    <name type="synonym">Arthrobotrys dactyloides</name>
    <dbReference type="NCBI Taxonomy" id="74499"/>
    <lineage>
        <taxon>Eukaryota</taxon>
        <taxon>Fungi</taxon>
        <taxon>Dikarya</taxon>
        <taxon>Ascomycota</taxon>
        <taxon>Pezizomycotina</taxon>
        <taxon>Orbiliomycetes</taxon>
        <taxon>Orbiliales</taxon>
        <taxon>Orbiliaceae</taxon>
        <taxon>Drechslerella</taxon>
    </lineage>
</organism>
<evidence type="ECO:0000313" key="3">
    <source>
        <dbReference type="EMBL" id="KAJ6261125.1"/>
    </source>
</evidence>
<dbReference type="InterPro" id="IPR033181">
    <property type="entry name" value="Mic26_fungi"/>
</dbReference>
<dbReference type="Pfam" id="PF09769">
    <property type="entry name" value="ApoO"/>
    <property type="match status" value="1"/>
</dbReference>
<feature type="region of interest" description="Disordered" evidence="2">
    <location>
        <begin position="1053"/>
        <end position="1090"/>
    </location>
</feature>
<keyword evidence="1" id="KW-0496">Mitochondrion</keyword>
<dbReference type="GO" id="GO:0042407">
    <property type="term" value="P:cristae formation"/>
    <property type="evidence" value="ECO:0007669"/>
    <property type="project" value="InterPro"/>
</dbReference>
<keyword evidence="4" id="KW-1185">Reference proteome</keyword>
<dbReference type="AlphaFoldDB" id="A0AAD6IYM1"/>
<comment type="subcellular location">
    <subcellularLocation>
        <location evidence="1">Mitochondrion inner membrane</location>
    </subcellularLocation>
</comment>
<dbReference type="GO" id="GO:0044284">
    <property type="term" value="C:mitochondrial crista junction"/>
    <property type="evidence" value="ECO:0007669"/>
    <property type="project" value="TreeGrafter"/>
</dbReference>
<dbReference type="PANTHER" id="PTHR28268">
    <property type="entry name" value="MICOS SUBUNIT MIC26"/>
    <property type="match status" value="1"/>
</dbReference>
<feature type="compositionally biased region" description="Low complexity" evidence="2">
    <location>
        <begin position="1067"/>
        <end position="1083"/>
    </location>
</feature>
<comment type="subunit">
    <text evidence="1">Component of the mitochondrial contact site and cristae organizing system (MICOS) complex.</text>
</comment>
<evidence type="ECO:0000313" key="4">
    <source>
        <dbReference type="Proteomes" id="UP001221413"/>
    </source>
</evidence>
<keyword evidence="1" id="KW-0472">Membrane</keyword>
<keyword evidence="1" id="KW-0999">Mitochondrion inner membrane</keyword>
<dbReference type="PANTHER" id="PTHR28268:SF1">
    <property type="entry name" value="MICOS SUBUNIT MIC26"/>
    <property type="match status" value="1"/>
</dbReference>
<sequence length="1258" mass="137979">MKSTYGITTTVVSSPPRYRFPSPSSQYPFAPTSNSVARTAHRRHRTSARRSAVTIGVVDRKLPQDRHTHPLVIHHAQIYVRVEFLSRDPTVHWLVAVIIVPRRAQLVAEIVDGGIVLIKLEGRAVLREAVQRASFARHALDKHADGHTRRESVRVDDDVRLYAGLREGHVDGRPLLRADALLPVSRGELVADDRRPRDPELDADRLADCVADVVAEHPYFLDVRVFRAFVFEEKGLARAHVMVDGNGIALNDLLSDHREAVRVIDRAAVFVPHSLELGQSLLVGTYWRPAVAERQLRDLGLRFLPEVVFLRLVDGTVSESALVRRLVDNHGVVHVVAGVCDDGNDGVHPVGKVVQAVLYRGALTTGDWPVCSLYILLSVRCRIAVPGVPIVCLPIWHWYMFLGLWLKSEKGVMLATMERMFVGSNSTCVSPDLISGSVTAILRNGCSKGPTKSSLSSGMYLTGRIMRASCEKRYTPGYCPEFDTGTYPISRSLGTLQSATRRASLGEHQPSIFPSSWTARVASAGTGNILAEWTPSVNTSGPMWLQSNVVVATLHLCARWFSKPQGEPSGDLRVQEPAEQDLLVLRRVDIVRRAGARHQRVQLLDHEQQLPKLIPVVLKMYQHDLAQEQLADLHIRYIGADLHHDPELVAQIRQRLVPRVETLHPVRQKGILPLIEPDDALKDLPVVRVHERLEYHHDGDEILAFPPREAEGDVAVVAAVDDEHADELFVTADDKVAAELFGLFLVLDEVFWRHALQVASVAHDHQREETAVSVFLLPFAIVDFIVELELQLAAVGDVSFPALECSDVSVSVIGDSGGGVVAAAVPLPGSESPEIGHTRQLVPVAVLFVAVQLVEDGLLANVLNRLGREGGFIGWWVAKSLFAVDGIEDGLARRRAGDDRLLRRRHCGAVDKAVCAIVNATAARASVARGCWKRGIEGGTVEDVEELQGSVPPNNFSVHRVAADAKTSALHAKRTGTGSLLSPFHRLSEYLVRSSTTTTTITSCQTSLTRSTMAARLLLKPGAAALGAASLAGFATISTVLAEEPININKKSIYDDYPPPTPHRHNLALPAPDSSSSTDTTPAPHHRATPTERLATEIGTGRRALYTQVVKVQRSLDDLFDRYLHIEHTVTTTIADIAPSQRSGETVIPGVLFVAISAMAGSVLARRRMFPLRVLAPVVTGVAASWYFLPETTRNVADLAWRWEQKVPAVAEAHLATRRGVEDGWSAATGTYRQARETVEESTAKARRTIEGWVRNSK</sequence>
<reference evidence="3" key="1">
    <citation type="submission" date="2023-01" db="EMBL/GenBank/DDBJ databases">
        <title>The chitinases involved in constricting ring structure development in the nematode-trapping fungus Drechslerella dactyloides.</title>
        <authorList>
            <person name="Wang R."/>
            <person name="Zhang L."/>
            <person name="Tang P."/>
            <person name="Li S."/>
            <person name="Liang L."/>
        </authorList>
    </citation>
    <scope>NUCLEOTIDE SEQUENCE</scope>
    <source>
        <strain evidence="3">YMF1.00031</strain>
    </source>
</reference>
<dbReference type="InterPro" id="IPR019166">
    <property type="entry name" value="MIC26/MIC27"/>
</dbReference>
<comment type="function">
    <text evidence="1">Component of the MICOS complex, a large protein complex of the mitochondrial inner membrane that plays crucial roles in the maintenance of crista junctions, inner membrane architecture, and formation of contact sites to the outer membrane.</text>
</comment>
<protein>
    <recommendedName>
        <fullName evidence="1">MICOS complex subunit</fullName>
    </recommendedName>
</protein>
<dbReference type="Proteomes" id="UP001221413">
    <property type="component" value="Unassembled WGS sequence"/>
</dbReference>
<gene>
    <name evidence="3" type="ORF">Dda_3790</name>
</gene>
<comment type="caution">
    <text evidence="3">The sequence shown here is derived from an EMBL/GenBank/DDBJ whole genome shotgun (WGS) entry which is preliminary data.</text>
</comment>
<name>A0AAD6IYM1_DREDA</name>
<dbReference type="GO" id="GO:0061617">
    <property type="term" value="C:MICOS complex"/>
    <property type="evidence" value="ECO:0007669"/>
    <property type="project" value="UniProtKB-UniRule"/>
</dbReference>
<evidence type="ECO:0000256" key="2">
    <source>
        <dbReference type="SAM" id="MobiDB-lite"/>
    </source>
</evidence>
<evidence type="ECO:0000256" key="1">
    <source>
        <dbReference type="RuleBase" id="RU363021"/>
    </source>
</evidence>
<dbReference type="EMBL" id="JAQGDS010000004">
    <property type="protein sequence ID" value="KAJ6261125.1"/>
    <property type="molecule type" value="Genomic_DNA"/>
</dbReference>
<accession>A0AAD6IYM1</accession>
<proteinExistence type="predicted"/>